<evidence type="ECO:0000259" key="4">
    <source>
        <dbReference type="Pfam" id="PF05118"/>
    </source>
</evidence>
<dbReference type="OrthoDB" id="6832345at2"/>
<dbReference type="AlphaFoldDB" id="A0A2S4N4U2"/>
<dbReference type="SUPFAM" id="SSF51197">
    <property type="entry name" value="Clavaminate synthase-like"/>
    <property type="match status" value="1"/>
</dbReference>
<evidence type="ECO:0000256" key="2">
    <source>
        <dbReference type="ARBA" id="ARBA00022964"/>
    </source>
</evidence>
<comment type="similarity">
    <text evidence="1">Belongs to the aspartyl/asparaginyl beta-hydroxylase family.</text>
</comment>
<comment type="caution">
    <text evidence="5">The sequence shown here is derived from an EMBL/GenBank/DDBJ whole genome shotgun (WGS) entry which is preliminary data.</text>
</comment>
<organism evidence="5 6">
    <name type="scientific">Flavobacterium croceum DSM 17960</name>
    <dbReference type="NCBI Taxonomy" id="1121886"/>
    <lineage>
        <taxon>Bacteria</taxon>
        <taxon>Pseudomonadati</taxon>
        <taxon>Bacteroidota</taxon>
        <taxon>Flavobacteriia</taxon>
        <taxon>Flavobacteriales</taxon>
        <taxon>Flavobacteriaceae</taxon>
        <taxon>Flavobacterium</taxon>
    </lineage>
</organism>
<dbReference type="Pfam" id="PF05118">
    <property type="entry name" value="Asp_Arg_Hydrox"/>
    <property type="match status" value="1"/>
</dbReference>
<dbReference type="PANTHER" id="PTHR46332">
    <property type="entry name" value="ASPARTATE BETA-HYDROXYLASE DOMAIN-CONTAINING PROTEIN 2"/>
    <property type="match status" value="1"/>
</dbReference>
<accession>A0A2S4N4U2</accession>
<evidence type="ECO:0000256" key="3">
    <source>
        <dbReference type="ARBA" id="ARBA00023002"/>
    </source>
</evidence>
<reference evidence="5 6" key="1">
    <citation type="submission" date="2018-01" db="EMBL/GenBank/DDBJ databases">
        <title>Genomic Encyclopedia of Type Strains, Phase I: the one thousand microbial genomes (KMG-I) project.</title>
        <authorList>
            <person name="Goeker M."/>
        </authorList>
    </citation>
    <scope>NUCLEOTIDE SEQUENCE [LARGE SCALE GENOMIC DNA]</scope>
    <source>
        <strain evidence="5 6">DSM 17960</strain>
    </source>
</reference>
<protein>
    <submittedName>
        <fullName evidence="5">Beta-hydroxylase</fullName>
    </submittedName>
</protein>
<dbReference type="InterPro" id="IPR007803">
    <property type="entry name" value="Asp/Arg/Pro-Hydrxlase"/>
</dbReference>
<dbReference type="PANTHER" id="PTHR46332:SF5">
    <property type="entry name" value="ASPARTATE BETA-HYDROXYLASE DOMAIN CONTAINING 2"/>
    <property type="match status" value="1"/>
</dbReference>
<dbReference type="RefSeq" id="WP_103727031.1">
    <property type="nucleotide sequence ID" value="NZ_PQNY01000024.1"/>
</dbReference>
<keyword evidence="2" id="KW-0223">Dioxygenase</keyword>
<dbReference type="EMBL" id="PQNY01000024">
    <property type="protein sequence ID" value="POS00759.1"/>
    <property type="molecule type" value="Genomic_DNA"/>
</dbReference>
<sequence>MENFYNHLQFPQLREIISNYKTIKEEFVNLNIPIMNIDRENKHYQEVIREVILQVNNGGDYGWVKGWGVEGGNDNWLQLGLYSYDSEVNNFILEPFLRKFMPKTYEMIKKVNNLFMCAIVNLKKRTLLTRHSHPYIKELNLLQLHLPLITAKTENYNYINCNGEFRQHIEGGPIIFDGSLEHFALNESDEDRIILYIEFKNNKS</sequence>
<dbReference type="Proteomes" id="UP000237056">
    <property type="component" value="Unassembled WGS sequence"/>
</dbReference>
<dbReference type="GO" id="GO:0051213">
    <property type="term" value="F:dioxygenase activity"/>
    <property type="evidence" value="ECO:0007669"/>
    <property type="project" value="UniProtKB-KW"/>
</dbReference>
<dbReference type="InterPro" id="IPR027443">
    <property type="entry name" value="IPNS-like_sf"/>
</dbReference>
<evidence type="ECO:0000256" key="1">
    <source>
        <dbReference type="ARBA" id="ARBA00007730"/>
    </source>
</evidence>
<keyword evidence="3" id="KW-0560">Oxidoreductase</keyword>
<dbReference type="InterPro" id="IPR051821">
    <property type="entry name" value="Asp/Asn_beta-hydroxylase"/>
</dbReference>
<dbReference type="Gene3D" id="2.60.120.330">
    <property type="entry name" value="B-lactam Antibiotic, Isopenicillin N Synthase, Chain"/>
    <property type="match status" value="1"/>
</dbReference>
<keyword evidence="6" id="KW-1185">Reference proteome</keyword>
<evidence type="ECO:0000313" key="6">
    <source>
        <dbReference type="Proteomes" id="UP000237056"/>
    </source>
</evidence>
<gene>
    <name evidence="5" type="ORF">Q361_1248</name>
</gene>
<evidence type="ECO:0000313" key="5">
    <source>
        <dbReference type="EMBL" id="POS00759.1"/>
    </source>
</evidence>
<name>A0A2S4N4U2_9FLAO</name>
<feature type="domain" description="Aspartyl/asparaginy/proline hydroxylase" evidence="4">
    <location>
        <begin position="19"/>
        <end position="200"/>
    </location>
</feature>
<proteinExistence type="inferred from homology"/>